<protein>
    <recommendedName>
        <fullName evidence="5">Secreted protein</fullName>
    </recommendedName>
</protein>
<comment type="caution">
    <text evidence="3">The sequence shown here is derived from an EMBL/GenBank/DDBJ whole genome shotgun (WGS) entry which is preliminary data.</text>
</comment>
<feature type="region of interest" description="Disordered" evidence="1">
    <location>
        <begin position="50"/>
        <end position="69"/>
    </location>
</feature>
<dbReference type="Proteomes" id="UP000324222">
    <property type="component" value="Unassembled WGS sequence"/>
</dbReference>
<dbReference type="AlphaFoldDB" id="A0A5B7HC07"/>
<evidence type="ECO:0000313" key="4">
    <source>
        <dbReference type="Proteomes" id="UP000324222"/>
    </source>
</evidence>
<proteinExistence type="predicted"/>
<keyword evidence="2" id="KW-0732">Signal</keyword>
<evidence type="ECO:0000256" key="1">
    <source>
        <dbReference type="SAM" id="MobiDB-lite"/>
    </source>
</evidence>
<feature type="signal peptide" evidence="2">
    <location>
        <begin position="1"/>
        <end position="25"/>
    </location>
</feature>
<evidence type="ECO:0008006" key="5">
    <source>
        <dbReference type="Google" id="ProtNLM"/>
    </source>
</evidence>
<feature type="compositionally biased region" description="Basic residues" evidence="1">
    <location>
        <begin position="112"/>
        <end position="122"/>
    </location>
</feature>
<organism evidence="3 4">
    <name type="scientific">Portunus trituberculatus</name>
    <name type="common">Swimming crab</name>
    <name type="synonym">Neptunus trituberculatus</name>
    <dbReference type="NCBI Taxonomy" id="210409"/>
    <lineage>
        <taxon>Eukaryota</taxon>
        <taxon>Metazoa</taxon>
        <taxon>Ecdysozoa</taxon>
        <taxon>Arthropoda</taxon>
        <taxon>Crustacea</taxon>
        <taxon>Multicrustacea</taxon>
        <taxon>Malacostraca</taxon>
        <taxon>Eumalacostraca</taxon>
        <taxon>Eucarida</taxon>
        <taxon>Decapoda</taxon>
        <taxon>Pleocyemata</taxon>
        <taxon>Brachyura</taxon>
        <taxon>Eubrachyura</taxon>
        <taxon>Portunoidea</taxon>
        <taxon>Portunidae</taxon>
        <taxon>Portuninae</taxon>
        <taxon>Portunus</taxon>
    </lineage>
</organism>
<reference evidence="3 4" key="1">
    <citation type="submission" date="2019-05" db="EMBL/GenBank/DDBJ databases">
        <title>Another draft genome of Portunus trituberculatus and its Hox gene families provides insights of decapod evolution.</title>
        <authorList>
            <person name="Jeong J.-H."/>
            <person name="Song I."/>
            <person name="Kim S."/>
            <person name="Choi T."/>
            <person name="Kim D."/>
            <person name="Ryu S."/>
            <person name="Kim W."/>
        </authorList>
    </citation>
    <scope>NUCLEOTIDE SEQUENCE [LARGE SCALE GENOMIC DNA]</scope>
    <source>
        <tissue evidence="3">Muscle</tissue>
    </source>
</reference>
<gene>
    <name evidence="3" type="ORF">E2C01_061574</name>
</gene>
<sequence>MGTPSSPVQNVRGRLCLLCFGYAAATGVPQQDGGSQAPEQPIQGLCVLAGQQRSRHQHQTGRAPSSPERACSALRYPKSLHARSVLRACHPPFLTSHFVYSAGSQSGIRKPSGVHKKISRGT</sequence>
<evidence type="ECO:0000256" key="2">
    <source>
        <dbReference type="SAM" id="SignalP"/>
    </source>
</evidence>
<keyword evidence="4" id="KW-1185">Reference proteome</keyword>
<feature type="chain" id="PRO_5022979006" description="Secreted protein" evidence="2">
    <location>
        <begin position="26"/>
        <end position="122"/>
    </location>
</feature>
<name>A0A5B7HC07_PORTR</name>
<evidence type="ECO:0000313" key="3">
    <source>
        <dbReference type="EMBL" id="MPC67399.1"/>
    </source>
</evidence>
<feature type="region of interest" description="Disordered" evidence="1">
    <location>
        <begin position="103"/>
        <end position="122"/>
    </location>
</feature>
<dbReference type="EMBL" id="VSRR010026187">
    <property type="protein sequence ID" value="MPC67399.1"/>
    <property type="molecule type" value="Genomic_DNA"/>
</dbReference>
<accession>A0A5B7HC07</accession>